<dbReference type="GO" id="GO:0034472">
    <property type="term" value="P:snRNA 3'-end processing"/>
    <property type="evidence" value="ECO:0007669"/>
    <property type="project" value="TreeGrafter"/>
</dbReference>
<dbReference type="Proteomes" id="UP000663864">
    <property type="component" value="Unassembled WGS sequence"/>
</dbReference>
<evidence type="ECO:0000256" key="1">
    <source>
        <dbReference type="SAM" id="MobiDB-lite"/>
    </source>
</evidence>
<dbReference type="GO" id="GO:0032039">
    <property type="term" value="C:integrator complex"/>
    <property type="evidence" value="ECO:0007669"/>
    <property type="project" value="TreeGrafter"/>
</dbReference>
<feature type="compositionally biased region" description="Low complexity" evidence="1">
    <location>
        <begin position="225"/>
        <end position="237"/>
    </location>
</feature>
<dbReference type="EMBL" id="CAJNOT010000763">
    <property type="protein sequence ID" value="CAF1075442.1"/>
    <property type="molecule type" value="Genomic_DNA"/>
</dbReference>
<name>A0A814M734_9BILA</name>
<accession>A0A814M734</accession>
<dbReference type="PANTHER" id="PTHR12957:SF2">
    <property type="entry name" value="INTEGRATOR COMPLEX SUBUNIT 6"/>
    <property type="match status" value="1"/>
</dbReference>
<proteinExistence type="predicted"/>
<protein>
    <submittedName>
        <fullName evidence="2">Uncharacterized protein</fullName>
    </submittedName>
</protein>
<sequence>MSNYDEYPRANAQIAPLREIDAQPVRQHVFGNPFKVNKPIDEIDELVGSTAVPQQQQQPISRKRSQLEQTLAPGLSAMKKKRTPLVLKNYVYRRHLSISGGSGPPSPATSTTSTDDESDTESILMNNSMNRFSFDICCVLDDDRRRLLKKYREIKKKVKLLFRRQADQEILTLLDTFTSSNEYKLTLINELIYECQRLYPSFESCLNQYKMNIVNDSSLKEDEPSSSSSSIILDDYM</sequence>
<evidence type="ECO:0000313" key="2">
    <source>
        <dbReference type="EMBL" id="CAF1075442.1"/>
    </source>
</evidence>
<gene>
    <name evidence="2" type="ORF">ZHD862_LOCUS16300</name>
</gene>
<dbReference type="PANTHER" id="PTHR12957">
    <property type="entry name" value="DEAD/H BOX POLYPEPTIDE 26/DICE1-RELATED"/>
    <property type="match status" value="1"/>
</dbReference>
<comment type="caution">
    <text evidence="2">The sequence shown here is derived from an EMBL/GenBank/DDBJ whole genome shotgun (WGS) entry which is preliminary data.</text>
</comment>
<feature type="region of interest" description="Disordered" evidence="1">
    <location>
        <begin position="218"/>
        <end position="237"/>
    </location>
</feature>
<dbReference type="InterPro" id="IPR051113">
    <property type="entry name" value="Integrator_subunit6"/>
</dbReference>
<organism evidence="2 3">
    <name type="scientific">Rotaria sordida</name>
    <dbReference type="NCBI Taxonomy" id="392033"/>
    <lineage>
        <taxon>Eukaryota</taxon>
        <taxon>Metazoa</taxon>
        <taxon>Spiralia</taxon>
        <taxon>Gnathifera</taxon>
        <taxon>Rotifera</taxon>
        <taxon>Eurotatoria</taxon>
        <taxon>Bdelloidea</taxon>
        <taxon>Philodinida</taxon>
        <taxon>Philodinidae</taxon>
        <taxon>Rotaria</taxon>
    </lineage>
</organism>
<reference evidence="2" key="1">
    <citation type="submission" date="2021-02" db="EMBL/GenBank/DDBJ databases">
        <authorList>
            <person name="Nowell W R."/>
        </authorList>
    </citation>
    <scope>NUCLEOTIDE SEQUENCE</scope>
</reference>
<evidence type="ECO:0000313" key="3">
    <source>
        <dbReference type="Proteomes" id="UP000663864"/>
    </source>
</evidence>
<dbReference type="AlphaFoldDB" id="A0A814M734"/>
<feature type="region of interest" description="Disordered" evidence="1">
    <location>
        <begin position="97"/>
        <end position="120"/>
    </location>
</feature>